<dbReference type="AlphaFoldDB" id="A0A0E9SVU0"/>
<sequence length="28" mass="3169">MHRCTRLSISSTETKYFAPLSPPSSPHH</sequence>
<name>A0A0E9SVU0_ANGAN</name>
<reference evidence="1" key="1">
    <citation type="submission" date="2014-11" db="EMBL/GenBank/DDBJ databases">
        <authorList>
            <person name="Amaro Gonzalez C."/>
        </authorList>
    </citation>
    <scope>NUCLEOTIDE SEQUENCE</scope>
</reference>
<organism evidence="1">
    <name type="scientific">Anguilla anguilla</name>
    <name type="common">European freshwater eel</name>
    <name type="synonym">Muraena anguilla</name>
    <dbReference type="NCBI Taxonomy" id="7936"/>
    <lineage>
        <taxon>Eukaryota</taxon>
        <taxon>Metazoa</taxon>
        <taxon>Chordata</taxon>
        <taxon>Craniata</taxon>
        <taxon>Vertebrata</taxon>
        <taxon>Euteleostomi</taxon>
        <taxon>Actinopterygii</taxon>
        <taxon>Neopterygii</taxon>
        <taxon>Teleostei</taxon>
        <taxon>Anguilliformes</taxon>
        <taxon>Anguillidae</taxon>
        <taxon>Anguilla</taxon>
    </lineage>
</organism>
<accession>A0A0E9SVU0</accession>
<dbReference type="EMBL" id="GBXM01063894">
    <property type="protein sequence ID" value="JAH44683.1"/>
    <property type="molecule type" value="Transcribed_RNA"/>
</dbReference>
<evidence type="ECO:0000313" key="1">
    <source>
        <dbReference type="EMBL" id="JAH44683.1"/>
    </source>
</evidence>
<protein>
    <submittedName>
        <fullName evidence="1">Uncharacterized protein</fullName>
    </submittedName>
</protein>
<reference evidence="1" key="2">
    <citation type="journal article" date="2015" name="Fish Shellfish Immunol.">
        <title>Early steps in the European eel (Anguilla anguilla)-Vibrio vulnificus interaction in the gills: Role of the RtxA13 toxin.</title>
        <authorList>
            <person name="Callol A."/>
            <person name="Pajuelo D."/>
            <person name="Ebbesson L."/>
            <person name="Teles M."/>
            <person name="MacKenzie S."/>
            <person name="Amaro C."/>
        </authorList>
    </citation>
    <scope>NUCLEOTIDE SEQUENCE</scope>
</reference>
<proteinExistence type="predicted"/>